<feature type="region of interest" description="Disordered" evidence="1">
    <location>
        <begin position="221"/>
        <end position="304"/>
    </location>
</feature>
<keyword evidence="3" id="KW-1185">Reference proteome</keyword>
<feature type="compositionally biased region" description="Basic and acidic residues" evidence="1">
    <location>
        <begin position="264"/>
        <end position="274"/>
    </location>
</feature>
<evidence type="ECO:0000256" key="1">
    <source>
        <dbReference type="SAM" id="MobiDB-lite"/>
    </source>
</evidence>
<name>A0ABN6YFK4_9MICO</name>
<organism evidence="2 3">
    <name type="scientific">Agromyces marinus</name>
    <dbReference type="NCBI Taxonomy" id="1389020"/>
    <lineage>
        <taxon>Bacteria</taxon>
        <taxon>Bacillati</taxon>
        <taxon>Actinomycetota</taxon>
        <taxon>Actinomycetes</taxon>
        <taxon>Micrococcales</taxon>
        <taxon>Microbacteriaceae</taxon>
        <taxon>Agromyces</taxon>
    </lineage>
</organism>
<protein>
    <submittedName>
        <fullName evidence="2">Uncharacterized protein</fullName>
    </submittedName>
</protein>
<gene>
    <name evidence="2" type="ORF">GCM10025870_30660</name>
</gene>
<sequence>MSVVTDAATLARAEADSRRASVARARAAAAAEARADFAVPLRAADVSAAEPRADAARFDGVDAGCSRASGPTSAGAASDDVGRGAPAGFDAGFAAALAEVRLAAAVAAGRLAAGRAPVPDFFEVDDAARGAGRSVAASVAVSSVAGPAVASAGAFAADLRSAAFAAVLAPEARFAAPEPDAARVAEVFFAEAEAALDLLDEAVVDAAFPVERAPGRAVLRPEPDFAGAADSPSRRTPPCRCLRESRRQRLIAKQKSPRQPTNPWRRDPRSRWEVGRPVAGSAAGDRNGTPDDRSRSHYVGRKSR</sequence>
<accession>A0ABN6YFK4</accession>
<dbReference type="RefSeq" id="WP_286329168.1">
    <property type="nucleotide sequence ID" value="NZ_AP027734.1"/>
</dbReference>
<evidence type="ECO:0000313" key="3">
    <source>
        <dbReference type="Proteomes" id="UP001321477"/>
    </source>
</evidence>
<proteinExistence type="predicted"/>
<reference evidence="3" key="1">
    <citation type="journal article" date="2019" name="Int. J. Syst. Evol. Microbiol.">
        <title>The Global Catalogue of Microorganisms (GCM) 10K type strain sequencing project: providing services to taxonomists for standard genome sequencing and annotation.</title>
        <authorList>
            <consortium name="The Broad Institute Genomics Platform"/>
            <consortium name="The Broad Institute Genome Sequencing Center for Infectious Disease"/>
            <person name="Wu L."/>
            <person name="Ma J."/>
        </authorList>
    </citation>
    <scope>NUCLEOTIDE SEQUENCE [LARGE SCALE GENOMIC DNA]</scope>
    <source>
        <strain evidence="3">NBRC 109019</strain>
    </source>
</reference>
<dbReference type="Proteomes" id="UP001321477">
    <property type="component" value="Chromosome"/>
</dbReference>
<dbReference type="EMBL" id="AP027734">
    <property type="protein sequence ID" value="BDZ55993.1"/>
    <property type="molecule type" value="Genomic_DNA"/>
</dbReference>
<evidence type="ECO:0000313" key="2">
    <source>
        <dbReference type="EMBL" id="BDZ55993.1"/>
    </source>
</evidence>